<proteinExistence type="predicted"/>
<sequence>MPALGKEIERQLTPDEIALREVQGYIDKVEHQAETQEPPVYSQQQVSPGMMTTPRPTSPNITSVIPVSTKQKIILPLDQTGVEGGLKNHVFEGLRWLSEWCVMMIKKYPGRVFYMSPQVNR</sequence>
<dbReference type="Proteomes" id="UP000034797">
    <property type="component" value="Unassembled WGS sequence"/>
</dbReference>
<feature type="region of interest" description="Disordered" evidence="1">
    <location>
        <begin position="34"/>
        <end position="63"/>
    </location>
</feature>
<name>A0A0G1N162_9BACT</name>
<dbReference type="AlphaFoldDB" id="A0A0G1N162"/>
<evidence type="ECO:0000313" key="3">
    <source>
        <dbReference type="Proteomes" id="UP000034797"/>
    </source>
</evidence>
<dbReference type="EMBL" id="LCJW01000001">
    <property type="protein sequence ID" value="KKT86792.1"/>
    <property type="molecule type" value="Genomic_DNA"/>
</dbReference>
<accession>A0A0G1N162</accession>
<evidence type="ECO:0000256" key="1">
    <source>
        <dbReference type="SAM" id="MobiDB-lite"/>
    </source>
</evidence>
<evidence type="ECO:0000313" key="2">
    <source>
        <dbReference type="EMBL" id="KKT86792.1"/>
    </source>
</evidence>
<reference evidence="2 3" key="1">
    <citation type="journal article" date="2015" name="Nature">
        <title>rRNA introns, odd ribosomes, and small enigmatic genomes across a large radiation of phyla.</title>
        <authorList>
            <person name="Brown C.T."/>
            <person name="Hug L.A."/>
            <person name="Thomas B.C."/>
            <person name="Sharon I."/>
            <person name="Castelle C.J."/>
            <person name="Singh A."/>
            <person name="Wilkins M.J."/>
            <person name="Williams K.H."/>
            <person name="Banfield J.F."/>
        </authorList>
    </citation>
    <scope>NUCLEOTIDE SEQUENCE [LARGE SCALE GENOMIC DNA]</scope>
</reference>
<protein>
    <submittedName>
        <fullName evidence="2">Uncharacterized protein</fullName>
    </submittedName>
</protein>
<comment type="caution">
    <text evidence="2">The sequence shown here is derived from an EMBL/GenBank/DDBJ whole genome shotgun (WGS) entry which is preliminary data.</text>
</comment>
<feature type="compositionally biased region" description="Polar residues" evidence="1">
    <location>
        <begin position="54"/>
        <end position="63"/>
    </location>
</feature>
<organism evidence="2 3">
    <name type="scientific">Candidatus Collierbacteria bacterium GW2011_GWA2_44_99</name>
    <dbReference type="NCBI Taxonomy" id="1618380"/>
    <lineage>
        <taxon>Bacteria</taxon>
        <taxon>Candidatus Collieribacteriota</taxon>
    </lineage>
</organism>
<gene>
    <name evidence="2" type="ORF">UW84_C0001G0013</name>
</gene>